<evidence type="ECO:0000313" key="2">
    <source>
        <dbReference type="EMBL" id="KAB0285516.1"/>
    </source>
</evidence>
<gene>
    <name evidence="2" type="ORF">F2P58_23695</name>
</gene>
<comment type="caution">
    <text evidence="2">The sequence shown here is derived from an EMBL/GenBank/DDBJ whole genome shotgun (WGS) entry which is preliminary data.</text>
</comment>
<reference evidence="2 3" key="1">
    <citation type="submission" date="2019-09" db="EMBL/GenBank/DDBJ databases">
        <title>Whole genome sequence of Vibrio fortis.</title>
        <authorList>
            <person name="Das S.K."/>
        </authorList>
    </citation>
    <scope>NUCLEOTIDE SEQUENCE [LARGE SCALE GENOMIC DNA]</scope>
    <source>
        <strain evidence="2 3">AN60</strain>
    </source>
</reference>
<evidence type="ECO:0000256" key="1">
    <source>
        <dbReference type="SAM" id="Phobius"/>
    </source>
</evidence>
<dbReference type="RefSeq" id="WP_150873215.1">
    <property type="nucleotide sequence ID" value="NZ_VWSE01000010.1"/>
</dbReference>
<sequence length="113" mass="12852">MEKLLEELIRRGFKAKIKDHKITVKLSGLCNHVFIHHDIASNTYELKTNDWLTGSAHALMLFTGLNGYQFTNHIISSMLVSVAALGFLVIILTEFKARGLRDFIDSINNQEYT</sequence>
<feature type="transmembrane region" description="Helical" evidence="1">
    <location>
        <begin position="70"/>
        <end position="92"/>
    </location>
</feature>
<organism evidence="2 3">
    <name type="scientific">Vibrio fortis</name>
    <dbReference type="NCBI Taxonomy" id="212667"/>
    <lineage>
        <taxon>Bacteria</taxon>
        <taxon>Pseudomonadati</taxon>
        <taxon>Pseudomonadota</taxon>
        <taxon>Gammaproteobacteria</taxon>
        <taxon>Vibrionales</taxon>
        <taxon>Vibrionaceae</taxon>
        <taxon>Vibrio</taxon>
    </lineage>
</organism>
<keyword evidence="1" id="KW-0472">Membrane</keyword>
<dbReference type="AlphaFoldDB" id="A0A5N3QTJ2"/>
<protein>
    <submittedName>
        <fullName evidence="2">DUF3265 domain-containing protein</fullName>
    </submittedName>
</protein>
<dbReference type="Proteomes" id="UP000326789">
    <property type="component" value="Unassembled WGS sequence"/>
</dbReference>
<keyword evidence="1" id="KW-0812">Transmembrane</keyword>
<name>A0A5N3QTJ2_9VIBR</name>
<keyword evidence="1" id="KW-1133">Transmembrane helix</keyword>
<dbReference type="EMBL" id="VWSE01000010">
    <property type="protein sequence ID" value="KAB0285516.1"/>
    <property type="molecule type" value="Genomic_DNA"/>
</dbReference>
<accession>A0A5N3QTJ2</accession>
<proteinExistence type="predicted"/>
<evidence type="ECO:0000313" key="3">
    <source>
        <dbReference type="Proteomes" id="UP000326789"/>
    </source>
</evidence>